<gene>
    <name evidence="2" type="ORF">SAMN02745174_01165</name>
</gene>
<dbReference type="CDD" id="cd04301">
    <property type="entry name" value="NAT_SF"/>
    <property type="match status" value="1"/>
</dbReference>
<organism evidence="2 3">
    <name type="scientific">Cetobacterium ceti</name>
    <dbReference type="NCBI Taxonomy" id="180163"/>
    <lineage>
        <taxon>Bacteria</taxon>
        <taxon>Fusobacteriati</taxon>
        <taxon>Fusobacteriota</taxon>
        <taxon>Fusobacteriia</taxon>
        <taxon>Fusobacteriales</taxon>
        <taxon>Fusobacteriaceae</taxon>
        <taxon>Cetobacterium</taxon>
    </lineage>
</organism>
<dbReference type="RefSeq" id="WP_078693663.1">
    <property type="nucleotide sequence ID" value="NZ_FUWX01000008.1"/>
</dbReference>
<dbReference type="AlphaFoldDB" id="A0A1T4MDI5"/>
<dbReference type="STRING" id="180163.SAMN02745174_01165"/>
<dbReference type="Gene3D" id="3.40.630.30">
    <property type="match status" value="1"/>
</dbReference>
<dbReference type="InterPro" id="IPR016181">
    <property type="entry name" value="Acyl_CoA_acyltransferase"/>
</dbReference>
<evidence type="ECO:0000313" key="2">
    <source>
        <dbReference type="EMBL" id="SJZ64828.1"/>
    </source>
</evidence>
<dbReference type="GO" id="GO:0016747">
    <property type="term" value="F:acyltransferase activity, transferring groups other than amino-acyl groups"/>
    <property type="evidence" value="ECO:0007669"/>
    <property type="project" value="InterPro"/>
</dbReference>
<dbReference type="InterPro" id="IPR000182">
    <property type="entry name" value="GNAT_dom"/>
</dbReference>
<keyword evidence="2" id="KW-0808">Transferase</keyword>
<dbReference type="Pfam" id="PF00583">
    <property type="entry name" value="Acetyltransf_1"/>
    <property type="match status" value="1"/>
</dbReference>
<proteinExistence type="predicted"/>
<keyword evidence="3" id="KW-1185">Reference proteome</keyword>
<evidence type="ECO:0000313" key="3">
    <source>
        <dbReference type="Proteomes" id="UP000191153"/>
    </source>
</evidence>
<dbReference type="EMBL" id="FUWX01000008">
    <property type="protein sequence ID" value="SJZ64828.1"/>
    <property type="molecule type" value="Genomic_DNA"/>
</dbReference>
<name>A0A1T4MDI5_9FUSO</name>
<dbReference type="SUPFAM" id="SSF55729">
    <property type="entry name" value="Acyl-CoA N-acyltransferases (Nat)"/>
    <property type="match status" value="1"/>
</dbReference>
<dbReference type="Proteomes" id="UP000191153">
    <property type="component" value="Unassembled WGS sequence"/>
</dbReference>
<sequence>MNIIIRNEEKSDYKRVEEVAREAFWNLYIPGAMEHYIVHKIRDHKDFIKELTFVIEVNGKIEGAIFYTHSKIIGKDGVEYKTVSFGPVFISPEFHRMGLGRKLITYSIEQCKKLGYRAITTLGYPYHYNPYGFLGGKKYNIAMGDMNFYKGLLVLPLYDGALDNISGYAEFSQGLEATLEEVEEFDKNFPPKEKCIQESQKEYEKACVQLDND</sequence>
<protein>
    <submittedName>
        <fullName evidence="2">Predicted N-acetyltransferase YhbS</fullName>
    </submittedName>
</protein>
<dbReference type="OrthoDB" id="9797178at2"/>
<dbReference type="PROSITE" id="PS51186">
    <property type="entry name" value="GNAT"/>
    <property type="match status" value="1"/>
</dbReference>
<feature type="domain" description="N-acetyltransferase" evidence="1">
    <location>
        <begin position="3"/>
        <end position="155"/>
    </location>
</feature>
<evidence type="ECO:0000259" key="1">
    <source>
        <dbReference type="PROSITE" id="PS51186"/>
    </source>
</evidence>
<reference evidence="2 3" key="1">
    <citation type="submission" date="2017-02" db="EMBL/GenBank/DDBJ databases">
        <authorList>
            <person name="Peterson S.W."/>
        </authorList>
    </citation>
    <scope>NUCLEOTIDE SEQUENCE [LARGE SCALE GENOMIC DNA]</scope>
    <source>
        <strain evidence="2 3">ATCC 700028</strain>
    </source>
</reference>
<accession>A0A1T4MDI5</accession>